<sequence>MSQARARLQLQAATGIHRGDRQYQQDRIEIFPHPRVQGLILVVVADGMGGRSGGRMAADQVMLTAQQLFERFVPSQEEPLDLLHSLVRESHLMIKLSAISAEQEPHSTVACALLQPDGHCHWAHVGDSRVHVFRAGKLVVRTKDHSYVQDLVDAGTLSEGMARNHPMSNVLTSSLGTTEDPPLTSDSLQLQAGDVLLLCTDGLWHYFVDAELGSSLGRLDPRDSCEFLIAKARQRAMGRGDNLSLAVVKLLRAEAPATPPKRPPKLHG</sequence>
<dbReference type="SMART" id="SM00332">
    <property type="entry name" value="PP2Cc"/>
    <property type="match status" value="1"/>
</dbReference>
<dbReference type="Gene3D" id="3.60.40.10">
    <property type="entry name" value="PPM-type phosphatase domain"/>
    <property type="match status" value="1"/>
</dbReference>
<organism evidence="2">
    <name type="scientific">mine drainage metagenome</name>
    <dbReference type="NCBI Taxonomy" id="410659"/>
    <lineage>
        <taxon>unclassified sequences</taxon>
        <taxon>metagenomes</taxon>
        <taxon>ecological metagenomes</taxon>
    </lineage>
</organism>
<accession>E6PWD0</accession>
<dbReference type="CDD" id="cd00143">
    <property type="entry name" value="PP2Cc"/>
    <property type="match status" value="1"/>
</dbReference>
<dbReference type="SMART" id="SM00331">
    <property type="entry name" value="PP2C_SIG"/>
    <property type="match status" value="1"/>
</dbReference>
<dbReference type="EMBL" id="CABM01000070">
    <property type="protein sequence ID" value="CBH99237.1"/>
    <property type="molecule type" value="Genomic_DNA"/>
</dbReference>
<feature type="domain" description="PPM-type phosphatase" evidence="1">
    <location>
        <begin position="9"/>
        <end position="250"/>
    </location>
</feature>
<name>E6PWD0_9ZZZZ</name>
<gene>
    <name evidence="2" type="ORF">CARN2_0419</name>
</gene>
<evidence type="ECO:0000313" key="2">
    <source>
        <dbReference type="EMBL" id="CBH99237.1"/>
    </source>
</evidence>
<dbReference type="InterPro" id="IPR036457">
    <property type="entry name" value="PPM-type-like_dom_sf"/>
</dbReference>
<dbReference type="PROSITE" id="PS51746">
    <property type="entry name" value="PPM_2"/>
    <property type="match status" value="1"/>
</dbReference>
<dbReference type="InterPro" id="IPR001932">
    <property type="entry name" value="PPM-type_phosphatase-like_dom"/>
</dbReference>
<dbReference type="AlphaFoldDB" id="E6PWD0"/>
<dbReference type="Pfam" id="PF13672">
    <property type="entry name" value="PP2C_2"/>
    <property type="match status" value="1"/>
</dbReference>
<evidence type="ECO:0000259" key="1">
    <source>
        <dbReference type="PROSITE" id="PS51746"/>
    </source>
</evidence>
<dbReference type="SUPFAM" id="SSF81606">
    <property type="entry name" value="PP2C-like"/>
    <property type="match status" value="1"/>
</dbReference>
<protein>
    <submittedName>
        <fullName evidence="2">Putative Serine/threonine protein phosphatase</fullName>
    </submittedName>
</protein>
<proteinExistence type="predicted"/>
<reference evidence="2" key="1">
    <citation type="submission" date="2009-10" db="EMBL/GenBank/DDBJ databases">
        <title>Diversity of trophic interactions inside an arsenic-rich microbial ecosystem.</title>
        <authorList>
            <person name="Bertin P.N."/>
            <person name="Heinrich-Salmeron A."/>
            <person name="Pelletier E."/>
            <person name="Goulhen-Chollet F."/>
            <person name="Arsene-Ploetze F."/>
            <person name="Gallien S."/>
            <person name="Calteau A."/>
            <person name="Vallenet D."/>
            <person name="Casiot C."/>
            <person name="Chane-Woon-Ming B."/>
            <person name="Giloteaux L."/>
            <person name="Barakat M."/>
            <person name="Bonnefoy V."/>
            <person name="Bruneel O."/>
            <person name="Chandler M."/>
            <person name="Cleiss J."/>
            <person name="Duran R."/>
            <person name="Elbaz-Poulichet F."/>
            <person name="Fonknechten N."/>
            <person name="Lauga B."/>
            <person name="Mornico D."/>
            <person name="Ortet P."/>
            <person name="Schaeffer C."/>
            <person name="Siguier P."/>
            <person name="Alexander Thil Smith A."/>
            <person name="Van Dorsselaer A."/>
            <person name="Weissenbach J."/>
            <person name="Medigue C."/>
            <person name="Le Paslier D."/>
        </authorList>
    </citation>
    <scope>NUCLEOTIDE SEQUENCE</scope>
</reference>
<comment type="caution">
    <text evidence="2">The sequence shown here is derived from an EMBL/GenBank/DDBJ whole genome shotgun (WGS) entry which is preliminary data.</text>
</comment>